<dbReference type="InterPro" id="IPR036732">
    <property type="entry name" value="AFP_Neu5c_C_sf"/>
</dbReference>
<keyword evidence="3" id="KW-1185">Reference proteome</keyword>
<gene>
    <name evidence="2" type="primary">spsE</name>
    <name evidence="2" type="ORF">GCM10007860_09830</name>
</gene>
<evidence type="ECO:0000259" key="1">
    <source>
        <dbReference type="PROSITE" id="PS50844"/>
    </source>
</evidence>
<sequence length="342" mass="37232">MSRFSYPDHTFVIAELSANHGHDIENALATVRAAKACGADAIKIQTYTADTITLDCDNEYFQIKSGTIWDGTTLHKLYQQAYTPWEWHAAIQAEAAHQGLVFFSSPFDFTAVDFLESLDVPLYKIASFEINDIPLIEYAAAKGKPMIISTGIARLADIEEAVAACRRVGNDDITLLKCTSAYPAQPGEANLLTIPHLRDTFKVRVGLSDHTMGHAVPIAAVALGARVIEKHFILDRAIGGPDASFSMTPDEFKLMVDGVRVAEQALGAVSYELTPKVAASRKFARSLFVAEPIRAGEPFTAANVRSVRPSDGLHPRHYGEVLGRLARTDLAPGTPLAWDLIV</sequence>
<dbReference type="Gene3D" id="3.90.1210.10">
    <property type="entry name" value="Antifreeze-like/N-acetylneuraminic acid synthase C-terminal domain"/>
    <property type="match status" value="1"/>
</dbReference>
<dbReference type="InterPro" id="IPR013785">
    <property type="entry name" value="Aldolase_TIM"/>
</dbReference>
<dbReference type="SUPFAM" id="SSF51269">
    <property type="entry name" value="AFP III-like domain"/>
    <property type="match status" value="1"/>
</dbReference>
<dbReference type="NCBIfam" id="TIGR03586">
    <property type="entry name" value="PseI"/>
    <property type="match status" value="1"/>
</dbReference>
<organism evidence="2 3">
    <name type="scientific">Chitiniphilus shinanonensis</name>
    <dbReference type="NCBI Taxonomy" id="553088"/>
    <lineage>
        <taxon>Bacteria</taxon>
        <taxon>Pseudomonadati</taxon>
        <taxon>Pseudomonadota</taxon>
        <taxon>Betaproteobacteria</taxon>
        <taxon>Neisseriales</taxon>
        <taxon>Chitinibacteraceae</taxon>
        <taxon>Chitiniphilus</taxon>
    </lineage>
</organism>
<dbReference type="RefSeq" id="WP_018746508.1">
    <property type="nucleotide sequence ID" value="NZ_BSOZ01000009.1"/>
</dbReference>
<dbReference type="PANTHER" id="PTHR42966">
    <property type="entry name" value="N-ACETYLNEURAMINATE SYNTHASE"/>
    <property type="match status" value="1"/>
</dbReference>
<dbReference type="InterPro" id="IPR057736">
    <property type="entry name" value="SAF_PseI/NeuA/NeuB"/>
</dbReference>
<dbReference type="EMBL" id="BSOZ01000009">
    <property type="protein sequence ID" value="GLS03838.1"/>
    <property type="molecule type" value="Genomic_DNA"/>
</dbReference>
<dbReference type="PROSITE" id="PS50844">
    <property type="entry name" value="AFP_LIKE"/>
    <property type="match status" value="1"/>
</dbReference>
<dbReference type="Pfam" id="PF08666">
    <property type="entry name" value="SAF"/>
    <property type="match status" value="1"/>
</dbReference>
<accession>A0ABQ6BPL3</accession>
<dbReference type="PANTHER" id="PTHR42966:SF2">
    <property type="entry name" value="PSEUDAMINIC ACID SYNTHASE"/>
    <property type="match status" value="1"/>
</dbReference>
<dbReference type="Gene3D" id="3.20.20.70">
    <property type="entry name" value="Aldolase class I"/>
    <property type="match status" value="1"/>
</dbReference>
<dbReference type="SMART" id="SM00858">
    <property type="entry name" value="SAF"/>
    <property type="match status" value="1"/>
</dbReference>
<dbReference type="InterPro" id="IPR051690">
    <property type="entry name" value="PseI-like"/>
</dbReference>
<dbReference type="InterPro" id="IPR020030">
    <property type="entry name" value="Pseudaminic_synth_PseI"/>
</dbReference>
<name>A0ABQ6BPL3_9NEIS</name>
<evidence type="ECO:0000313" key="2">
    <source>
        <dbReference type="EMBL" id="GLS03838.1"/>
    </source>
</evidence>
<reference evidence="3" key="1">
    <citation type="journal article" date="2019" name="Int. J. Syst. Evol. Microbiol.">
        <title>The Global Catalogue of Microorganisms (GCM) 10K type strain sequencing project: providing services to taxonomists for standard genome sequencing and annotation.</title>
        <authorList>
            <consortium name="The Broad Institute Genomics Platform"/>
            <consortium name="The Broad Institute Genome Sequencing Center for Infectious Disease"/>
            <person name="Wu L."/>
            <person name="Ma J."/>
        </authorList>
    </citation>
    <scope>NUCLEOTIDE SEQUENCE [LARGE SCALE GENOMIC DNA]</scope>
    <source>
        <strain evidence="3">NBRC 104970</strain>
    </source>
</reference>
<dbReference type="InterPro" id="IPR013132">
    <property type="entry name" value="PseI/NeuA/B-like_N"/>
</dbReference>
<protein>
    <submittedName>
        <fullName evidence="2">Sialic acid synthase</fullName>
    </submittedName>
</protein>
<dbReference type="InterPro" id="IPR006190">
    <property type="entry name" value="SAF_AFP_Neu5Ac"/>
</dbReference>
<comment type="caution">
    <text evidence="2">The sequence shown here is derived from an EMBL/GenBank/DDBJ whole genome shotgun (WGS) entry which is preliminary data.</text>
</comment>
<dbReference type="CDD" id="cd11615">
    <property type="entry name" value="SAF_NeuB_like"/>
    <property type="match status" value="1"/>
</dbReference>
<feature type="domain" description="AFP-like" evidence="1">
    <location>
        <begin position="286"/>
        <end position="342"/>
    </location>
</feature>
<dbReference type="Pfam" id="PF03102">
    <property type="entry name" value="NeuB"/>
    <property type="match status" value="1"/>
</dbReference>
<dbReference type="InterPro" id="IPR013974">
    <property type="entry name" value="SAF"/>
</dbReference>
<dbReference type="SUPFAM" id="SSF51569">
    <property type="entry name" value="Aldolase"/>
    <property type="match status" value="1"/>
</dbReference>
<dbReference type="Proteomes" id="UP001156836">
    <property type="component" value="Unassembled WGS sequence"/>
</dbReference>
<evidence type="ECO:0000313" key="3">
    <source>
        <dbReference type="Proteomes" id="UP001156836"/>
    </source>
</evidence>
<proteinExistence type="predicted"/>